<proteinExistence type="predicted"/>
<evidence type="ECO:0000256" key="9">
    <source>
        <dbReference type="SAM" id="MobiDB-lite"/>
    </source>
</evidence>
<comment type="catalytic activity">
    <reaction evidence="1">
        <text>S-ubiquitinyl-[E2 ubiquitin-conjugating enzyme]-L-cysteine + [acceptor protein]-L-lysine = [E2 ubiquitin-conjugating enzyme]-L-cysteine + N(6)-ubiquitinyl-[acceptor protein]-L-lysine.</text>
        <dbReference type="EC" id="2.3.2.27"/>
    </reaction>
</comment>
<keyword evidence="6" id="KW-0833">Ubl conjugation pathway</keyword>
<dbReference type="SMART" id="SM00184">
    <property type="entry name" value="RING"/>
    <property type="match status" value="1"/>
</dbReference>
<accession>A0ABP0Z2A4</accession>
<evidence type="ECO:0000313" key="12">
    <source>
        <dbReference type="Proteomes" id="UP001642487"/>
    </source>
</evidence>
<dbReference type="Pfam" id="PF13639">
    <property type="entry name" value="zf-RING_2"/>
    <property type="match status" value="1"/>
</dbReference>
<dbReference type="EMBL" id="OZ021741">
    <property type="protein sequence ID" value="CAK9325446.1"/>
    <property type="molecule type" value="Genomic_DNA"/>
</dbReference>
<evidence type="ECO:0000256" key="3">
    <source>
        <dbReference type="ARBA" id="ARBA00022679"/>
    </source>
</evidence>
<dbReference type="PROSITE" id="PS50089">
    <property type="entry name" value="ZF_RING_2"/>
    <property type="match status" value="1"/>
</dbReference>
<evidence type="ECO:0000256" key="1">
    <source>
        <dbReference type="ARBA" id="ARBA00000900"/>
    </source>
</evidence>
<evidence type="ECO:0000256" key="7">
    <source>
        <dbReference type="ARBA" id="ARBA00022833"/>
    </source>
</evidence>
<dbReference type="InterPro" id="IPR039525">
    <property type="entry name" value="RNF126-like_zinc-ribbon"/>
</dbReference>
<dbReference type="Pfam" id="PF14369">
    <property type="entry name" value="Zn_ribbon_19"/>
    <property type="match status" value="1"/>
</dbReference>
<dbReference type="InterPro" id="IPR013083">
    <property type="entry name" value="Znf_RING/FYVE/PHD"/>
</dbReference>
<evidence type="ECO:0000256" key="4">
    <source>
        <dbReference type="ARBA" id="ARBA00022723"/>
    </source>
</evidence>
<keyword evidence="3" id="KW-0808">Transferase</keyword>
<keyword evidence="5 8" id="KW-0863">Zinc-finger</keyword>
<feature type="region of interest" description="Disordered" evidence="9">
    <location>
        <begin position="146"/>
        <end position="176"/>
    </location>
</feature>
<feature type="domain" description="RING-type" evidence="10">
    <location>
        <begin position="280"/>
        <end position="321"/>
    </location>
</feature>
<evidence type="ECO:0000256" key="2">
    <source>
        <dbReference type="ARBA" id="ARBA00012483"/>
    </source>
</evidence>
<protein>
    <recommendedName>
        <fullName evidence="2">RING-type E3 ubiquitin transferase</fullName>
        <ecNumber evidence="2">2.3.2.27</ecNumber>
    </recommendedName>
</protein>
<keyword evidence="4" id="KW-0479">Metal-binding</keyword>
<dbReference type="PANTHER" id="PTHR15710">
    <property type="entry name" value="E3 UBIQUITIN-PROTEIN LIGASE PRAJA"/>
    <property type="match status" value="1"/>
</dbReference>
<evidence type="ECO:0000256" key="8">
    <source>
        <dbReference type="PROSITE-ProRule" id="PRU00175"/>
    </source>
</evidence>
<evidence type="ECO:0000256" key="6">
    <source>
        <dbReference type="ARBA" id="ARBA00022786"/>
    </source>
</evidence>
<dbReference type="Proteomes" id="UP001642487">
    <property type="component" value="Chromosome 7"/>
</dbReference>
<keyword evidence="7" id="KW-0862">Zinc</keyword>
<dbReference type="EC" id="2.3.2.27" evidence="2"/>
<evidence type="ECO:0000313" key="11">
    <source>
        <dbReference type="EMBL" id="CAK9325446.1"/>
    </source>
</evidence>
<name>A0ABP0Z2A4_9ROSI</name>
<organism evidence="11 12">
    <name type="scientific">Citrullus colocynthis</name>
    <name type="common">colocynth</name>
    <dbReference type="NCBI Taxonomy" id="252529"/>
    <lineage>
        <taxon>Eukaryota</taxon>
        <taxon>Viridiplantae</taxon>
        <taxon>Streptophyta</taxon>
        <taxon>Embryophyta</taxon>
        <taxon>Tracheophyta</taxon>
        <taxon>Spermatophyta</taxon>
        <taxon>Magnoliopsida</taxon>
        <taxon>eudicotyledons</taxon>
        <taxon>Gunneridae</taxon>
        <taxon>Pentapetalae</taxon>
        <taxon>rosids</taxon>
        <taxon>fabids</taxon>
        <taxon>Cucurbitales</taxon>
        <taxon>Cucurbitaceae</taxon>
        <taxon>Benincaseae</taxon>
        <taxon>Citrullus</taxon>
    </lineage>
</organism>
<dbReference type="PANTHER" id="PTHR15710:SF18">
    <property type="entry name" value="RING-TYPE E3 UBIQUITIN TRANSFERASE"/>
    <property type="match status" value="1"/>
</dbReference>
<reference evidence="11 12" key="1">
    <citation type="submission" date="2024-03" db="EMBL/GenBank/DDBJ databases">
        <authorList>
            <person name="Gkanogiannis A."/>
            <person name="Becerra Lopez-Lavalle L."/>
        </authorList>
    </citation>
    <scope>NUCLEOTIDE SEQUENCE [LARGE SCALE GENOMIC DNA]</scope>
</reference>
<dbReference type="Gene3D" id="3.30.40.10">
    <property type="entry name" value="Zinc/RING finger domain, C3HC4 (zinc finger)"/>
    <property type="match status" value="1"/>
</dbReference>
<gene>
    <name evidence="11" type="ORF">CITCOLO1_LOCUS17707</name>
</gene>
<keyword evidence="12" id="KW-1185">Reference proteome</keyword>
<feature type="compositionally biased region" description="Basic and acidic residues" evidence="9">
    <location>
        <begin position="158"/>
        <end position="169"/>
    </location>
</feature>
<sequence>MTMAMSELLLQTQKAIPFSTPSPNVFPYIKSSHIRIPFPKSFPTNKTNHQLPPFPNIHLPMSFTPPQHTTNNPHTTTFQLYWCHQCHRTVTLASAHPSELTCPRCYGQFIEEVHLTLPEFDPSPEARLLEALSLMLNQPIRLFNNRNPDLNRRRPPLHRFDDFDQRSFSDPEGDEFPRWRTRWRNRSLDEMDNSSQPPPNPNRSRTVIVFGPPDQLQQIQPILPRRANPRDYFTGPQLDELIEELTQNDRPGLPPASEETIVRIPMVKITAEHLKNDSHCPVCKEEFDVGGEARELSCKHIYHSECIVPWLRLHNSCPVCRQEMPPLTTENGASGSSEDEDGFGRRCARWWSHLVSWPFRNRYRQISPIPRNRFNASSREINSRGG</sequence>
<evidence type="ECO:0000256" key="5">
    <source>
        <dbReference type="ARBA" id="ARBA00022771"/>
    </source>
</evidence>
<dbReference type="InterPro" id="IPR001841">
    <property type="entry name" value="Znf_RING"/>
</dbReference>
<dbReference type="SUPFAM" id="SSF57850">
    <property type="entry name" value="RING/U-box"/>
    <property type="match status" value="1"/>
</dbReference>
<evidence type="ECO:0000259" key="10">
    <source>
        <dbReference type="PROSITE" id="PS50089"/>
    </source>
</evidence>